<evidence type="ECO:0000313" key="3">
    <source>
        <dbReference type="Proteomes" id="UP000586918"/>
    </source>
</evidence>
<dbReference type="AlphaFoldDB" id="A0A848DNF9"/>
<keyword evidence="3" id="KW-1185">Reference proteome</keyword>
<reference evidence="2 3" key="1">
    <citation type="submission" date="2020-04" db="EMBL/GenBank/DDBJ databases">
        <authorList>
            <person name="Klaysubun C."/>
            <person name="Duangmal K."/>
            <person name="Lipun K."/>
        </authorList>
    </citation>
    <scope>NUCLEOTIDE SEQUENCE [LARGE SCALE GENOMIC DNA]</scope>
    <source>
        <strain evidence="2 3">DSM 45300</strain>
    </source>
</reference>
<dbReference type="EMBL" id="JAAXKZ010000089">
    <property type="protein sequence ID" value="NMH93961.1"/>
    <property type="molecule type" value="Genomic_DNA"/>
</dbReference>
<evidence type="ECO:0000256" key="1">
    <source>
        <dbReference type="SAM" id="Phobius"/>
    </source>
</evidence>
<gene>
    <name evidence="2" type="ORF">HF519_20755</name>
</gene>
<dbReference type="RefSeq" id="WP_169414656.1">
    <property type="nucleotide sequence ID" value="NZ_JAAXKZ010000089.1"/>
</dbReference>
<evidence type="ECO:0000313" key="2">
    <source>
        <dbReference type="EMBL" id="NMH93961.1"/>
    </source>
</evidence>
<keyword evidence="1" id="KW-0812">Transmembrane</keyword>
<feature type="transmembrane region" description="Helical" evidence="1">
    <location>
        <begin position="47"/>
        <end position="67"/>
    </location>
</feature>
<sequence length="88" mass="9225">MVDAPRTPPAPGCALRWPLSALPAVGVLIAVSFGLDSGSPAARDAALLLRAPALWVLLPLVVIWLLVTLVRYLTGRGRAPGPGERPPR</sequence>
<name>A0A848DNF9_9PSEU</name>
<keyword evidence="1" id="KW-1133">Transmembrane helix</keyword>
<accession>A0A848DNF9</accession>
<organism evidence="2 3">
    <name type="scientific">Pseudonocardia bannensis</name>
    <dbReference type="NCBI Taxonomy" id="630973"/>
    <lineage>
        <taxon>Bacteria</taxon>
        <taxon>Bacillati</taxon>
        <taxon>Actinomycetota</taxon>
        <taxon>Actinomycetes</taxon>
        <taxon>Pseudonocardiales</taxon>
        <taxon>Pseudonocardiaceae</taxon>
        <taxon>Pseudonocardia</taxon>
    </lineage>
</organism>
<feature type="transmembrane region" description="Helical" evidence="1">
    <location>
        <begin position="15"/>
        <end position="35"/>
    </location>
</feature>
<keyword evidence="1" id="KW-0472">Membrane</keyword>
<protein>
    <submittedName>
        <fullName evidence="2">Uncharacterized protein</fullName>
    </submittedName>
</protein>
<comment type="caution">
    <text evidence="2">The sequence shown here is derived from an EMBL/GenBank/DDBJ whole genome shotgun (WGS) entry which is preliminary data.</text>
</comment>
<dbReference type="Proteomes" id="UP000586918">
    <property type="component" value="Unassembled WGS sequence"/>
</dbReference>
<proteinExistence type="predicted"/>